<dbReference type="PIRSF" id="PIRSF000410">
    <property type="entry name" value="CheR"/>
    <property type="match status" value="1"/>
</dbReference>
<evidence type="ECO:0000256" key="3">
    <source>
        <dbReference type="ARBA" id="ARBA00022603"/>
    </source>
</evidence>
<protein>
    <recommendedName>
        <fullName evidence="2">protein-glutamate O-methyltransferase</fullName>
        <ecNumber evidence="2">2.1.1.80</ecNumber>
    </recommendedName>
</protein>
<evidence type="ECO:0000259" key="6">
    <source>
        <dbReference type="PROSITE" id="PS50123"/>
    </source>
</evidence>
<dbReference type="InterPro" id="IPR000780">
    <property type="entry name" value="CheR_MeTrfase"/>
</dbReference>
<organism evidence="7 8">
    <name type="scientific">Candidatus Auribacter fodinae</name>
    <dbReference type="NCBI Taxonomy" id="2093366"/>
    <lineage>
        <taxon>Bacteria</taxon>
        <taxon>Pseudomonadati</taxon>
        <taxon>Candidatus Auribacterota</taxon>
        <taxon>Candidatus Auribacteria</taxon>
        <taxon>Candidatus Auribacterales</taxon>
        <taxon>Candidatus Auribacteraceae</taxon>
        <taxon>Candidatus Auribacter</taxon>
    </lineage>
</organism>
<dbReference type="Gene3D" id="3.40.50.150">
    <property type="entry name" value="Vaccinia Virus protein VP39"/>
    <property type="match status" value="1"/>
</dbReference>
<keyword evidence="4 7" id="KW-0808">Transferase</keyword>
<evidence type="ECO:0000256" key="1">
    <source>
        <dbReference type="ARBA" id="ARBA00001541"/>
    </source>
</evidence>
<dbReference type="InterPro" id="IPR036804">
    <property type="entry name" value="CheR_N_sf"/>
</dbReference>
<dbReference type="Gene3D" id="1.10.155.10">
    <property type="entry name" value="Chemotaxis receptor methyltransferase CheR, N-terminal domain"/>
    <property type="match status" value="1"/>
</dbReference>
<evidence type="ECO:0000313" key="8">
    <source>
        <dbReference type="Proteomes" id="UP000266426"/>
    </source>
</evidence>
<name>A0A3A4QTZ2_9BACT</name>
<dbReference type="GO" id="GO:0032259">
    <property type="term" value="P:methylation"/>
    <property type="evidence" value="ECO:0007669"/>
    <property type="project" value="UniProtKB-KW"/>
</dbReference>
<evidence type="ECO:0000313" key="7">
    <source>
        <dbReference type="EMBL" id="RJP56232.1"/>
    </source>
</evidence>
<dbReference type="Pfam" id="PF03705">
    <property type="entry name" value="CheR_N"/>
    <property type="match status" value="1"/>
</dbReference>
<dbReference type="SUPFAM" id="SSF53335">
    <property type="entry name" value="S-adenosyl-L-methionine-dependent methyltransferases"/>
    <property type="match status" value="1"/>
</dbReference>
<dbReference type="EMBL" id="QZJZ01000098">
    <property type="protein sequence ID" value="RJP56232.1"/>
    <property type="molecule type" value="Genomic_DNA"/>
</dbReference>
<sequence length="276" mass="31939">MDITNEEFEQLTSLIKSKSGLFFEPNKMYFIERRLLNRMSITNCESVKDYLRLLKYDLRGTELNALVDSLTTNETYFYRELPQLMSFVEGAVPLAMEGKKRAGVKTIKIWSAACSVGCEPYTIAVLLKEHVPDIASWHVQIIGTDISNTVLKTCREGRYTDRYLKDIPPLVRMKYFKKTTSEDWEINHEIKQMVQFSNLNLVDRVKMRSMAGFDFIFCRNALIYFNEASSKEVVSMFYDSLNKGGFIFLGHSESVARLSAAFQVTRLKNSLVYQKR</sequence>
<proteinExistence type="predicted"/>
<dbReference type="AlphaFoldDB" id="A0A3A4QTZ2"/>
<dbReference type="PROSITE" id="PS50123">
    <property type="entry name" value="CHER"/>
    <property type="match status" value="1"/>
</dbReference>
<accession>A0A3A4QTZ2</accession>
<dbReference type="SMART" id="SM00138">
    <property type="entry name" value="MeTrc"/>
    <property type="match status" value="1"/>
</dbReference>
<dbReference type="EC" id="2.1.1.80" evidence="2"/>
<dbReference type="InterPro" id="IPR026024">
    <property type="entry name" value="Chemotaxis_MeTrfase_CheR"/>
</dbReference>
<dbReference type="PANTHER" id="PTHR24422:SF10">
    <property type="entry name" value="CHEMOTAXIS PROTEIN METHYLTRANSFERASE 2"/>
    <property type="match status" value="1"/>
</dbReference>
<reference evidence="7 8" key="1">
    <citation type="journal article" date="2017" name="ISME J.">
        <title>Energy and carbon metabolisms in a deep terrestrial subsurface fluid microbial community.</title>
        <authorList>
            <person name="Momper L."/>
            <person name="Jungbluth S.P."/>
            <person name="Lee M.D."/>
            <person name="Amend J.P."/>
        </authorList>
    </citation>
    <scope>NUCLEOTIDE SEQUENCE [LARGE SCALE GENOMIC DNA]</scope>
    <source>
        <strain evidence="7">SURF_26</strain>
    </source>
</reference>
<evidence type="ECO:0000256" key="2">
    <source>
        <dbReference type="ARBA" id="ARBA00012534"/>
    </source>
</evidence>
<dbReference type="PANTHER" id="PTHR24422">
    <property type="entry name" value="CHEMOTAXIS PROTEIN METHYLTRANSFERASE"/>
    <property type="match status" value="1"/>
</dbReference>
<dbReference type="PRINTS" id="PR00996">
    <property type="entry name" value="CHERMTFRASE"/>
</dbReference>
<dbReference type="Pfam" id="PF01739">
    <property type="entry name" value="CheR"/>
    <property type="match status" value="1"/>
</dbReference>
<keyword evidence="5" id="KW-0949">S-adenosyl-L-methionine</keyword>
<feature type="domain" description="CheR-type methyltransferase" evidence="6">
    <location>
        <begin position="1"/>
        <end position="276"/>
    </location>
</feature>
<dbReference type="SUPFAM" id="SSF47757">
    <property type="entry name" value="Chemotaxis receptor methyltransferase CheR, N-terminal domain"/>
    <property type="match status" value="1"/>
</dbReference>
<comment type="caution">
    <text evidence="7">The sequence shown here is derived from an EMBL/GenBank/DDBJ whole genome shotgun (WGS) entry which is preliminary data.</text>
</comment>
<evidence type="ECO:0000256" key="4">
    <source>
        <dbReference type="ARBA" id="ARBA00022679"/>
    </source>
</evidence>
<dbReference type="InterPro" id="IPR029063">
    <property type="entry name" value="SAM-dependent_MTases_sf"/>
</dbReference>
<dbReference type="InterPro" id="IPR022641">
    <property type="entry name" value="CheR_N"/>
</dbReference>
<evidence type="ECO:0000256" key="5">
    <source>
        <dbReference type="ARBA" id="ARBA00022691"/>
    </source>
</evidence>
<keyword evidence="3 7" id="KW-0489">Methyltransferase</keyword>
<dbReference type="InterPro" id="IPR050903">
    <property type="entry name" value="Bact_Chemotaxis_MeTrfase"/>
</dbReference>
<gene>
    <name evidence="7" type="ORF">C4541_12775</name>
</gene>
<dbReference type="InterPro" id="IPR022642">
    <property type="entry name" value="CheR_C"/>
</dbReference>
<comment type="catalytic activity">
    <reaction evidence="1">
        <text>L-glutamyl-[protein] + S-adenosyl-L-methionine = [protein]-L-glutamate 5-O-methyl ester + S-adenosyl-L-homocysteine</text>
        <dbReference type="Rhea" id="RHEA:24452"/>
        <dbReference type="Rhea" id="RHEA-COMP:10208"/>
        <dbReference type="Rhea" id="RHEA-COMP:10311"/>
        <dbReference type="ChEBI" id="CHEBI:29973"/>
        <dbReference type="ChEBI" id="CHEBI:57856"/>
        <dbReference type="ChEBI" id="CHEBI:59789"/>
        <dbReference type="ChEBI" id="CHEBI:82795"/>
        <dbReference type="EC" id="2.1.1.80"/>
    </reaction>
</comment>
<dbReference type="Proteomes" id="UP000266426">
    <property type="component" value="Unassembled WGS sequence"/>
</dbReference>
<dbReference type="GO" id="GO:0008983">
    <property type="term" value="F:protein-glutamate O-methyltransferase activity"/>
    <property type="evidence" value="ECO:0007669"/>
    <property type="project" value="UniProtKB-EC"/>
</dbReference>